<dbReference type="EMBL" id="MU826827">
    <property type="protein sequence ID" value="KAJ7374841.1"/>
    <property type="molecule type" value="Genomic_DNA"/>
</dbReference>
<name>A0A9W9Z4I5_9CNID</name>
<comment type="caution">
    <text evidence="7">The sequence shown here is derived from an EMBL/GenBank/DDBJ whole genome shotgun (WGS) entry which is preliminary data.</text>
</comment>
<evidence type="ECO:0000256" key="3">
    <source>
        <dbReference type="ARBA" id="ARBA00022692"/>
    </source>
</evidence>
<sequence length="302" mass="35790">MHLGVIALCVPRIYILIKTFTEGSVLNGLNPKHFKAIFDNWMEECPCCSVFLNVVTLSCFVVTLWAIGDDTERNGLSPRDIAALPAVIFLLLYAFYLIECYRAATRRYLSIVKQESAMAYIEAVRQQSPVILFKATGWHYEQKQRMIPYRDARGKLRERIESHQERVVTFDESEKFSFTRWTDITELPEGLENSSLTRMEIKKEFHFADEPTKNLFTNLSHAFQARNRHRDRYMDYEEELVIDGIKDHVVAYIDPLKREWWIVSTWYWIFSALMISWIYRWMIVRRTRQLSVTILKQVEVCF</sequence>
<evidence type="ECO:0000313" key="7">
    <source>
        <dbReference type="EMBL" id="KAJ7374841.1"/>
    </source>
</evidence>
<reference evidence="7" key="1">
    <citation type="submission" date="2023-01" db="EMBL/GenBank/DDBJ databases">
        <title>Genome assembly of the deep-sea coral Lophelia pertusa.</title>
        <authorList>
            <person name="Herrera S."/>
            <person name="Cordes E."/>
        </authorList>
    </citation>
    <scope>NUCLEOTIDE SEQUENCE</scope>
    <source>
        <strain evidence="7">USNM1676648</strain>
        <tissue evidence="7">Polyp</tissue>
    </source>
</reference>
<organism evidence="7 8">
    <name type="scientific">Desmophyllum pertusum</name>
    <dbReference type="NCBI Taxonomy" id="174260"/>
    <lineage>
        <taxon>Eukaryota</taxon>
        <taxon>Metazoa</taxon>
        <taxon>Cnidaria</taxon>
        <taxon>Anthozoa</taxon>
        <taxon>Hexacorallia</taxon>
        <taxon>Scleractinia</taxon>
        <taxon>Caryophylliina</taxon>
        <taxon>Caryophylliidae</taxon>
        <taxon>Desmophyllum</taxon>
    </lineage>
</organism>
<dbReference type="InterPro" id="IPR026767">
    <property type="entry name" value="Tmem151"/>
</dbReference>
<dbReference type="Pfam" id="PF14857">
    <property type="entry name" value="TMEM151"/>
    <property type="match status" value="1"/>
</dbReference>
<feature type="transmembrane region" description="Helical" evidence="6">
    <location>
        <begin position="80"/>
        <end position="98"/>
    </location>
</feature>
<evidence type="ECO:0000256" key="4">
    <source>
        <dbReference type="ARBA" id="ARBA00022989"/>
    </source>
</evidence>
<keyword evidence="3 6" id="KW-0812">Transmembrane</keyword>
<proteinExistence type="inferred from homology"/>
<dbReference type="PANTHER" id="PTHR31893">
    <property type="entry name" value="TRANSMEMBRANE PROTEIN 151 HOMOLOG"/>
    <property type="match status" value="1"/>
</dbReference>
<feature type="transmembrane region" description="Helical" evidence="6">
    <location>
        <begin position="50"/>
        <end position="68"/>
    </location>
</feature>
<accession>A0A9W9Z4I5</accession>
<evidence type="ECO:0000256" key="1">
    <source>
        <dbReference type="ARBA" id="ARBA00004141"/>
    </source>
</evidence>
<protein>
    <submittedName>
        <fullName evidence="7">Uncharacterized protein</fullName>
    </submittedName>
</protein>
<keyword evidence="8" id="KW-1185">Reference proteome</keyword>
<dbReference type="PANTHER" id="PTHR31893:SF5">
    <property type="entry name" value="TRANSMEMBRANE PROTEIN 151 HOMOLOG"/>
    <property type="match status" value="1"/>
</dbReference>
<evidence type="ECO:0000256" key="5">
    <source>
        <dbReference type="ARBA" id="ARBA00023136"/>
    </source>
</evidence>
<dbReference type="OrthoDB" id="190434at2759"/>
<gene>
    <name evidence="7" type="ORF">OS493_005193</name>
</gene>
<keyword evidence="4 6" id="KW-1133">Transmembrane helix</keyword>
<dbReference type="AlphaFoldDB" id="A0A9W9Z4I5"/>
<comment type="similarity">
    <text evidence="2">Belongs to the TMEM151 family.</text>
</comment>
<keyword evidence="5 6" id="KW-0472">Membrane</keyword>
<feature type="transmembrane region" description="Helical" evidence="6">
    <location>
        <begin position="260"/>
        <end position="279"/>
    </location>
</feature>
<dbReference type="GO" id="GO:0016020">
    <property type="term" value="C:membrane"/>
    <property type="evidence" value="ECO:0007669"/>
    <property type="project" value="UniProtKB-SubCell"/>
</dbReference>
<evidence type="ECO:0000313" key="8">
    <source>
        <dbReference type="Proteomes" id="UP001163046"/>
    </source>
</evidence>
<comment type="subcellular location">
    <subcellularLocation>
        <location evidence="1">Membrane</location>
        <topology evidence="1">Multi-pass membrane protein</topology>
    </subcellularLocation>
</comment>
<evidence type="ECO:0000256" key="2">
    <source>
        <dbReference type="ARBA" id="ARBA00009583"/>
    </source>
</evidence>
<dbReference type="Proteomes" id="UP001163046">
    <property type="component" value="Unassembled WGS sequence"/>
</dbReference>
<evidence type="ECO:0000256" key="6">
    <source>
        <dbReference type="SAM" id="Phobius"/>
    </source>
</evidence>